<dbReference type="InterPro" id="IPR023298">
    <property type="entry name" value="ATPase_P-typ_TM_dom_sf"/>
</dbReference>
<dbReference type="Pfam" id="PF13246">
    <property type="entry name" value="Cation_ATPase"/>
    <property type="match status" value="1"/>
</dbReference>
<evidence type="ECO:0000256" key="3">
    <source>
        <dbReference type="ARBA" id="ARBA00022692"/>
    </source>
</evidence>
<dbReference type="EC" id="3.6.3.8" evidence="12"/>
<dbReference type="GO" id="GO:0016887">
    <property type="term" value="F:ATP hydrolysis activity"/>
    <property type="evidence" value="ECO:0007669"/>
    <property type="project" value="InterPro"/>
</dbReference>
<keyword evidence="2" id="KW-1003">Cell membrane</keyword>
<dbReference type="SUPFAM" id="SSF81665">
    <property type="entry name" value="Calcium ATPase, transmembrane domain M"/>
    <property type="match status" value="1"/>
</dbReference>
<dbReference type="Gene3D" id="3.40.1110.10">
    <property type="entry name" value="Calcium-transporting ATPase, cytoplasmic domain N"/>
    <property type="match status" value="1"/>
</dbReference>
<dbReference type="InterPro" id="IPR059000">
    <property type="entry name" value="ATPase_P-type_domA"/>
</dbReference>
<feature type="transmembrane region" description="Helical" evidence="10">
    <location>
        <begin position="78"/>
        <end position="95"/>
    </location>
</feature>
<dbReference type="Pfam" id="PF00689">
    <property type="entry name" value="Cation_ATPase_C"/>
    <property type="match status" value="1"/>
</dbReference>
<dbReference type="HOGENOM" id="CLU_002360_3_0_2"/>
<dbReference type="SFLD" id="SFLDS00003">
    <property type="entry name" value="Haloacid_Dehalogenase"/>
    <property type="match status" value="1"/>
</dbReference>
<reference evidence="12 13" key="1">
    <citation type="journal article" date="2014" name="Int. J. Syst. Evol. Microbiol.">
        <title>Methanobacterium paludis sp. nov. and a novel strain of Methanobacterium lacus isolated from northern peatlands.</title>
        <authorList>
            <person name="Cadillo-Quiroz H."/>
            <person name="Brauer S.L."/>
            <person name="Goodson N."/>
            <person name="Yavitt J.B."/>
            <person name="Zinder S.H."/>
        </authorList>
    </citation>
    <scope>NUCLEOTIDE SEQUENCE [LARGE SCALE GENOMIC DNA]</scope>
    <source>
        <strain evidence="13">DSM 25820 / JCM 18151 / SWAN1</strain>
    </source>
</reference>
<dbReference type="Gene3D" id="2.70.150.10">
    <property type="entry name" value="Calcium-transporting ATPase, cytoplasmic transduction domain A"/>
    <property type="match status" value="1"/>
</dbReference>
<keyword evidence="13" id="KW-1185">Reference proteome</keyword>
<feature type="transmembrane region" description="Helical" evidence="10">
    <location>
        <begin position="929"/>
        <end position="953"/>
    </location>
</feature>
<keyword evidence="3 10" id="KW-0812">Transmembrane</keyword>
<keyword evidence="12" id="KW-0378">Hydrolase</keyword>
<evidence type="ECO:0000256" key="2">
    <source>
        <dbReference type="ARBA" id="ARBA00022475"/>
    </source>
</evidence>
<dbReference type="SFLD" id="SFLDF00027">
    <property type="entry name" value="p-type_atpase"/>
    <property type="match status" value="1"/>
</dbReference>
<dbReference type="GeneID" id="10667544"/>
<evidence type="ECO:0000256" key="8">
    <source>
        <dbReference type="ARBA" id="ARBA00023136"/>
    </source>
</evidence>
<evidence type="ECO:0000256" key="7">
    <source>
        <dbReference type="ARBA" id="ARBA00022989"/>
    </source>
</evidence>
<evidence type="ECO:0000256" key="5">
    <source>
        <dbReference type="ARBA" id="ARBA00022840"/>
    </source>
</evidence>
<dbReference type="PANTHER" id="PTHR43294">
    <property type="entry name" value="SODIUM/POTASSIUM-TRANSPORTING ATPASE SUBUNIT ALPHA"/>
    <property type="match status" value="1"/>
</dbReference>
<feature type="transmembrane region" description="Helical" evidence="10">
    <location>
        <begin position="243"/>
        <end position="263"/>
    </location>
</feature>
<evidence type="ECO:0000259" key="11">
    <source>
        <dbReference type="SMART" id="SM00831"/>
    </source>
</evidence>
<organism evidence="12 13">
    <name type="scientific">Methanobacterium paludis (strain DSM 25820 / JCM 18151 / SWAN1)</name>
    <dbReference type="NCBI Taxonomy" id="868131"/>
    <lineage>
        <taxon>Archaea</taxon>
        <taxon>Methanobacteriati</taxon>
        <taxon>Methanobacteriota</taxon>
        <taxon>Methanomada group</taxon>
        <taxon>Methanobacteria</taxon>
        <taxon>Methanobacteriales</taxon>
        <taxon>Methanobacteriaceae</taxon>
        <taxon>Methanobacterium</taxon>
    </lineage>
</organism>
<dbReference type="InterPro" id="IPR008250">
    <property type="entry name" value="ATPase_P-typ_transduc_dom_A_sf"/>
</dbReference>
<dbReference type="InterPro" id="IPR023214">
    <property type="entry name" value="HAD_sf"/>
</dbReference>
<evidence type="ECO:0000313" key="13">
    <source>
        <dbReference type="Proteomes" id="UP000009231"/>
    </source>
</evidence>
<dbReference type="InterPro" id="IPR001757">
    <property type="entry name" value="P_typ_ATPase"/>
</dbReference>
<accession>F6D7N6</accession>
<keyword evidence="8 10" id="KW-0472">Membrane</keyword>
<evidence type="ECO:0000256" key="1">
    <source>
        <dbReference type="ARBA" id="ARBA00004651"/>
    </source>
</evidence>
<dbReference type="SUPFAM" id="SSF81653">
    <property type="entry name" value="Calcium ATPase, transduction domain A"/>
    <property type="match status" value="1"/>
</dbReference>
<evidence type="ECO:0000256" key="6">
    <source>
        <dbReference type="ARBA" id="ARBA00022967"/>
    </source>
</evidence>
<dbReference type="InterPro" id="IPR036412">
    <property type="entry name" value="HAD-like_sf"/>
</dbReference>
<proteinExistence type="predicted"/>
<gene>
    <name evidence="12" type="ordered locus">MSWAN_0067</name>
</gene>
<dbReference type="GO" id="GO:0005524">
    <property type="term" value="F:ATP binding"/>
    <property type="evidence" value="ECO:0007669"/>
    <property type="project" value="UniProtKB-KW"/>
</dbReference>
<sequence>MKIYKLPPEDVYRELETSYEGLDREEAKKRLNRYGPNQIEEIKGTPLIYKFLANFYHLLALLLWGTSALAFIAGIPQLGFAIIAVIIINGFFSFWQEYEAEKAIDALKKILPAKARVVRSGAEGEVVAAELVPGDVLVLGEGDKISADARLVEAFQMKIDSSTLTGESKPVRKVSYPITDDDQTIIEMPNIVFAGTSVASGFGRAVVFSTGENTEFNKIASLTQAVKEEPSPLQKQMNRLTQIIAVIGISMGFILFVVNVWVIQFTLTIAFIFAIGLTVACVPEGLLPTVTLALAAAAKKMVSENALIKRLSSVETLGSTNIICTDKTGTLTKNEMTVRKIWIPCEIIDVTGAGYNPEGEFLHEGEEISHQEVRELKLLMRSATFCNDAKLIEPSKKHLTELFDESKSSEGFDESESSDEYSSGLTSKTTPPKPSENIKQKGSDEPEGTLKTGGKWRILGDPTEASLLVAARKNGFNWEEEIKKSPRIVELPFDSKRKSMSSIHKKKDKNVAYVKGAPKKIINLCNEISIDGTPVPFPEDEKKKVIEKHDELAASGLRILAMAYRDLPKDFKDYSPEEVEKDMVFLGMMAMQDPPRPEVYPAVQKCHHAGIRIIMITGDYGLTARSIAEEIGIIKGECRILKGKELDKMSDDEVMEVLRSGGNVIFARAVPEHKMRIASILESEDEIVAMTGDGVNDAPALRKADIGVSMGITGTDVAKEASDMILTDDNFATIVSAIKEGRTIYENIRKFITYIFTHETAEIIPFVAMILFQIPLPIGVMQILAIDLGTDTLPALALGMGPSEADVMDVPPRSKKERLLNLPVIFRGYVFLGSIEAVLVISGYFWVLYSGGWQWGQTLAFIDPLYLKATTMTFAGIVTAQIGNLVGCQTTRTSTFSVGIFKNKWVIRGILFEVAVVLSIVYVPYLQGLFSTTALGITEWIYLATFIPIMFFAEELRKYFVRKHSSKSS</sequence>
<name>F6D7N6_METPW</name>
<dbReference type="Gene3D" id="1.20.1110.10">
    <property type="entry name" value="Calcium-transporting ATPase, transmembrane domain"/>
    <property type="match status" value="2"/>
</dbReference>
<dbReference type="OrthoDB" id="8588at2157"/>
<dbReference type="InterPro" id="IPR044492">
    <property type="entry name" value="P_typ_ATPase_HD_dom"/>
</dbReference>
<dbReference type="InterPro" id="IPR004014">
    <property type="entry name" value="ATPase_P-typ_cation-transptr_N"/>
</dbReference>
<dbReference type="FunFam" id="3.40.50.1000:FF:000028">
    <property type="entry name" value="Calcium-transporting P-type ATPase, putative"/>
    <property type="match status" value="1"/>
</dbReference>
<evidence type="ECO:0000256" key="9">
    <source>
        <dbReference type="SAM" id="MobiDB-lite"/>
    </source>
</evidence>
<dbReference type="NCBIfam" id="TIGR01494">
    <property type="entry name" value="ATPase_P-type"/>
    <property type="match status" value="2"/>
</dbReference>
<dbReference type="Pfam" id="PF00690">
    <property type="entry name" value="Cation_ATPase_N"/>
    <property type="match status" value="1"/>
</dbReference>
<feature type="transmembrane region" description="Helical" evidence="10">
    <location>
        <begin position="865"/>
        <end position="885"/>
    </location>
</feature>
<keyword evidence="4" id="KW-0547">Nucleotide-binding</keyword>
<evidence type="ECO:0000313" key="12">
    <source>
        <dbReference type="EMBL" id="AEG17115.1"/>
    </source>
</evidence>
<feature type="region of interest" description="Disordered" evidence="9">
    <location>
        <begin position="405"/>
        <end position="457"/>
    </location>
</feature>
<dbReference type="PRINTS" id="PR00119">
    <property type="entry name" value="CATATPASE"/>
</dbReference>
<dbReference type="SUPFAM" id="SSF56784">
    <property type="entry name" value="HAD-like"/>
    <property type="match status" value="1"/>
</dbReference>
<dbReference type="PANTHER" id="PTHR43294:SF21">
    <property type="entry name" value="CATION TRANSPORTING ATPASE"/>
    <property type="match status" value="1"/>
</dbReference>
<dbReference type="KEGG" id="mew:MSWAN_0067"/>
<keyword evidence="7 10" id="KW-1133">Transmembrane helix</keyword>
<dbReference type="Proteomes" id="UP000009231">
    <property type="component" value="Chromosome"/>
</dbReference>
<dbReference type="InterPro" id="IPR023299">
    <property type="entry name" value="ATPase_P-typ_cyto_dom_N"/>
</dbReference>
<protein>
    <submittedName>
        <fullName evidence="12">ATPase, P-type (Transporting), HAD superfamily, subfamily IC</fullName>
        <ecNumber evidence="12">3.6.3.8</ecNumber>
    </submittedName>
</protein>
<dbReference type="STRING" id="868131.MSWAN_0067"/>
<keyword evidence="6" id="KW-1278">Translocase</keyword>
<keyword evidence="5" id="KW-0067">ATP-binding</keyword>
<dbReference type="InterPro" id="IPR006068">
    <property type="entry name" value="ATPase_P-typ_cation-transptr_C"/>
</dbReference>
<evidence type="ECO:0000256" key="4">
    <source>
        <dbReference type="ARBA" id="ARBA00022741"/>
    </source>
</evidence>
<feature type="domain" description="Cation-transporting P-type ATPase N-terminal" evidence="11">
    <location>
        <begin position="2"/>
        <end position="75"/>
    </location>
</feature>
<dbReference type="eggNOG" id="arCOG01578">
    <property type="taxonomic scope" value="Archaea"/>
</dbReference>
<feature type="transmembrane region" description="Helical" evidence="10">
    <location>
        <begin position="905"/>
        <end position="923"/>
    </location>
</feature>
<dbReference type="PROSITE" id="PS00154">
    <property type="entry name" value="ATPASE_E1_E2"/>
    <property type="match status" value="1"/>
</dbReference>
<feature type="transmembrane region" description="Helical" evidence="10">
    <location>
        <begin position="51"/>
        <end position="72"/>
    </location>
</feature>
<dbReference type="EMBL" id="CP002772">
    <property type="protein sequence ID" value="AEG17115.1"/>
    <property type="molecule type" value="Genomic_DNA"/>
</dbReference>
<dbReference type="SFLD" id="SFLDG00002">
    <property type="entry name" value="C1.7:_P-type_atpase_like"/>
    <property type="match status" value="1"/>
</dbReference>
<dbReference type="AlphaFoldDB" id="F6D7N6"/>
<dbReference type="PRINTS" id="PR00121">
    <property type="entry name" value="NAKATPASE"/>
</dbReference>
<dbReference type="InterPro" id="IPR018303">
    <property type="entry name" value="ATPase_P-typ_P_site"/>
</dbReference>
<feature type="transmembrane region" description="Helical" evidence="10">
    <location>
        <begin position="824"/>
        <end position="845"/>
    </location>
</feature>
<dbReference type="RefSeq" id="WP_013824617.1">
    <property type="nucleotide sequence ID" value="NC_015574.1"/>
</dbReference>
<dbReference type="SMART" id="SM00831">
    <property type="entry name" value="Cation_ATPase_N"/>
    <property type="match status" value="1"/>
</dbReference>
<comment type="subcellular location">
    <subcellularLocation>
        <location evidence="1">Cell membrane</location>
        <topology evidence="1">Multi-pass membrane protein</topology>
    </subcellularLocation>
</comment>
<dbReference type="Gene3D" id="3.40.50.1000">
    <property type="entry name" value="HAD superfamily/HAD-like"/>
    <property type="match status" value="1"/>
</dbReference>
<dbReference type="GO" id="GO:0005886">
    <property type="term" value="C:plasma membrane"/>
    <property type="evidence" value="ECO:0007669"/>
    <property type="project" value="UniProtKB-SubCell"/>
</dbReference>
<evidence type="ECO:0000256" key="10">
    <source>
        <dbReference type="SAM" id="Phobius"/>
    </source>
</evidence>
<dbReference type="Pfam" id="PF00122">
    <property type="entry name" value="E1-E2_ATPase"/>
    <property type="match status" value="1"/>
</dbReference>
<dbReference type="InterPro" id="IPR050510">
    <property type="entry name" value="Cation_transp_ATPase_P-type"/>
</dbReference>
<dbReference type="SUPFAM" id="SSF81660">
    <property type="entry name" value="Metal cation-transporting ATPase, ATP-binding domain N"/>
    <property type="match status" value="1"/>
</dbReference>